<dbReference type="PROSITE" id="PS51826">
    <property type="entry name" value="PSBD"/>
    <property type="match status" value="1"/>
</dbReference>
<dbReference type="PATRIC" id="fig|162209.4.peg.2819"/>
<keyword evidence="5 6" id="KW-0012">Acyltransferase</keyword>
<dbReference type="STRING" id="162209.IJ22_26480"/>
<dbReference type="PROSITE" id="PS50968">
    <property type="entry name" value="BIOTINYL_LIPOYL"/>
    <property type="match status" value="1"/>
</dbReference>
<dbReference type="CDD" id="cd06849">
    <property type="entry name" value="lipoyl_domain"/>
    <property type="match status" value="1"/>
</dbReference>
<dbReference type="InterPro" id="IPR011053">
    <property type="entry name" value="Single_hybrid_motif"/>
</dbReference>
<feature type="region of interest" description="Disordered" evidence="7">
    <location>
        <begin position="159"/>
        <end position="184"/>
    </location>
</feature>
<reference evidence="10 11" key="2">
    <citation type="journal article" date="2016" name="Genome Announc.">
        <title>Complete Genome Sequences of Two Interactive Moderate Thermophiles, Paenibacillus napthalenovorans 32O-Y and Paenibacillus sp. 32O-W.</title>
        <authorList>
            <person name="Butler R.R.III."/>
            <person name="Wang J."/>
            <person name="Stark B.C."/>
            <person name="Pombert J.F."/>
        </authorList>
    </citation>
    <scope>NUCLEOTIDE SEQUENCE [LARGE SCALE GENOMIC DNA]</scope>
    <source>
        <strain evidence="10 11">32O-Y</strain>
    </source>
</reference>
<dbReference type="GO" id="GO:0031405">
    <property type="term" value="F:lipoic acid binding"/>
    <property type="evidence" value="ECO:0007669"/>
    <property type="project" value="TreeGrafter"/>
</dbReference>
<evidence type="ECO:0000259" key="9">
    <source>
        <dbReference type="PROSITE" id="PS51826"/>
    </source>
</evidence>
<dbReference type="AlphaFoldDB" id="A0A0U2W6J0"/>
<evidence type="ECO:0000256" key="5">
    <source>
        <dbReference type="ARBA" id="ARBA00023315"/>
    </source>
</evidence>
<evidence type="ECO:0000256" key="6">
    <source>
        <dbReference type="RuleBase" id="RU003423"/>
    </source>
</evidence>
<name>A0A0U2W6J0_9BACL</name>
<feature type="region of interest" description="Disordered" evidence="7">
    <location>
        <begin position="86"/>
        <end position="119"/>
    </location>
</feature>
<dbReference type="InterPro" id="IPR050743">
    <property type="entry name" value="2-oxoacid_DH_E2_comp"/>
</dbReference>
<dbReference type="GO" id="GO:0016407">
    <property type="term" value="F:acetyltransferase activity"/>
    <property type="evidence" value="ECO:0007669"/>
    <property type="project" value="TreeGrafter"/>
</dbReference>
<dbReference type="SUPFAM" id="SSF47005">
    <property type="entry name" value="Peripheral subunit-binding domain of 2-oxo acid dehydrogenase complex"/>
    <property type="match status" value="1"/>
</dbReference>
<comment type="similarity">
    <text evidence="2 6">Belongs to the 2-oxoacid dehydrogenase family.</text>
</comment>
<feature type="compositionally biased region" description="Low complexity" evidence="7">
    <location>
        <begin position="86"/>
        <end position="114"/>
    </location>
</feature>
<dbReference type="SUPFAM" id="SSF52777">
    <property type="entry name" value="CoA-dependent acyltransferases"/>
    <property type="match status" value="1"/>
</dbReference>
<dbReference type="OrthoDB" id="9805770at2"/>
<accession>A0A0U2W6J0</accession>
<keyword evidence="3 6" id="KW-0808">Transferase</keyword>
<dbReference type="Pfam" id="PF02817">
    <property type="entry name" value="E3_binding"/>
    <property type="match status" value="1"/>
</dbReference>
<dbReference type="Proteomes" id="UP000061660">
    <property type="component" value="Chromosome"/>
</dbReference>
<evidence type="ECO:0000256" key="2">
    <source>
        <dbReference type="ARBA" id="ARBA00007317"/>
    </source>
</evidence>
<dbReference type="EC" id="2.3.1.-" evidence="6"/>
<evidence type="ECO:0000256" key="3">
    <source>
        <dbReference type="ARBA" id="ARBA00022679"/>
    </source>
</evidence>
<dbReference type="EMBL" id="CP013652">
    <property type="protein sequence ID" value="ALS23021.1"/>
    <property type="molecule type" value="Genomic_DNA"/>
</dbReference>
<evidence type="ECO:0000256" key="4">
    <source>
        <dbReference type="ARBA" id="ARBA00022823"/>
    </source>
</evidence>
<sequence length="410" mass="44077">MAVDIVMPKLGMAMKEGTVSIWHKQAGDTVAKGEIIADISSEKIEMELECPADGVLLEIVVPEGQGVPPGAVIGYIGHPDEKVNRPAAATAQPAAQNQNSPAASVETAASAEAAGSQKKGEIRISPIARKMAEAAGLDIASISGTGPQGRITKEDIEREISNKSSATPARQSEPDISEDEEQTVQSPVTGIRKVIATRMLDSLRHSAQLTLNLKADVTELLALQKQISEFIRQQYEVKLTITDFIARAAVLSLLQHKQMNSAYIDDRILTYSHVHLGIAVALDKGLVVPVIRHAEKRSLPDLSRLIKSLAQQSRDGQLGSVHMQGSTFTITNLGAYGIEHFTPVLNPPEAGILGIGAVQDTPVYLGEALQRRSLLPLSLTFDHRVLDGAPAAEFLRTLKSFLENPLRLVL</sequence>
<dbReference type="InterPro" id="IPR001078">
    <property type="entry name" value="2-oxoacid_DH_actylTfrase"/>
</dbReference>
<organism evidence="10 11">
    <name type="scientific">Paenibacillus naphthalenovorans</name>
    <dbReference type="NCBI Taxonomy" id="162209"/>
    <lineage>
        <taxon>Bacteria</taxon>
        <taxon>Bacillati</taxon>
        <taxon>Bacillota</taxon>
        <taxon>Bacilli</taxon>
        <taxon>Bacillales</taxon>
        <taxon>Paenibacillaceae</taxon>
        <taxon>Paenibacillus</taxon>
    </lineage>
</organism>
<evidence type="ECO:0000313" key="11">
    <source>
        <dbReference type="Proteomes" id="UP000061660"/>
    </source>
</evidence>
<evidence type="ECO:0000313" key="10">
    <source>
        <dbReference type="EMBL" id="ALS23021.1"/>
    </source>
</evidence>
<dbReference type="Pfam" id="PF00364">
    <property type="entry name" value="Biotin_lipoyl"/>
    <property type="match status" value="1"/>
</dbReference>
<dbReference type="KEGG" id="pnp:IJ22_26480"/>
<dbReference type="PANTHER" id="PTHR43178">
    <property type="entry name" value="DIHYDROLIPOAMIDE ACETYLTRANSFERASE COMPONENT OF PYRUVATE DEHYDROGENASE COMPLEX"/>
    <property type="match status" value="1"/>
</dbReference>
<dbReference type="RefSeq" id="WP_062409090.1">
    <property type="nucleotide sequence ID" value="NZ_CP013652.1"/>
</dbReference>
<evidence type="ECO:0000256" key="1">
    <source>
        <dbReference type="ARBA" id="ARBA00001938"/>
    </source>
</evidence>
<gene>
    <name evidence="10" type="ORF">IJ22_26480</name>
</gene>
<dbReference type="GO" id="GO:0005737">
    <property type="term" value="C:cytoplasm"/>
    <property type="evidence" value="ECO:0007669"/>
    <property type="project" value="TreeGrafter"/>
</dbReference>
<keyword evidence="4 6" id="KW-0450">Lipoyl</keyword>
<dbReference type="Gene3D" id="2.40.50.100">
    <property type="match status" value="1"/>
</dbReference>
<dbReference type="InterPro" id="IPR004167">
    <property type="entry name" value="PSBD"/>
</dbReference>
<evidence type="ECO:0000259" key="8">
    <source>
        <dbReference type="PROSITE" id="PS50968"/>
    </source>
</evidence>
<protein>
    <recommendedName>
        <fullName evidence="6">Dihydrolipoamide acetyltransferase component of pyruvate dehydrogenase complex</fullName>
        <ecNumber evidence="6">2.3.1.-</ecNumber>
    </recommendedName>
</protein>
<keyword evidence="11" id="KW-1185">Reference proteome</keyword>
<reference evidence="11" key="1">
    <citation type="submission" date="2015-12" db="EMBL/GenBank/DDBJ databases">
        <title>Complete genome sequences of two moderately thermophilic Paenibacillus species.</title>
        <authorList>
            <person name="Butler R.III."/>
            <person name="Wang J."/>
            <person name="Stark B.C."/>
            <person name="Pombert J.-F."/>
        </authorList>
    </citation>
    <scope>NUCLEOTIDE SEQUENCE [LARGE SCALE GENOMIC DNA]</scope>
    <source>
        <strain evidence="11">32O-Y</strain>
    </source>
</reference>
<dbReference type="InterPro" id="IPR023213">
    <property type="entry name" value="CAT-like_dom_sf"/>
</dbReference>
<dbReference type="SUPFAM" id="SSF51230">
    <property type="entry name" value="Single hybrid motif"/>
    <property type="match status" value="1"/>
</dbReference>
<dbReference type="InterPro" id="IPR000089">
    <property type="entry name" value="Biotin_lipoyl"/>
</dbReference>
<evidence type="ECO:0000256" key="7">
    <source>
        <dbReference type="SAM" id="MobiDB-lite"/>
    </source>
</evidence>
<dbReference type="Gene3D" id="4.10.320.10">
    <property type="entry name" value="E3-binding domain"/>
    <property type="match status" value="1"/>
</dbReference>
<dbReference type="Pfam" id="PF00198">
    <property type="entry name" value="2-oxoacid_dh"/>
    <property type="match status" value="1"/>
</dbReference>
<comment type="cofactor">
    <cofactor evidence="1 6">
        <name>(R)-lipoate</name>
        <dbReference type="ChEBI" id="CHEBI:83088"/>
    </cofactor>
</comment>
<feature type="domain" description="Peripheral subunit-binding (PSBD)" evidence="9">
    <location>
        <begin position="123"/>
        <end position="160"/>
    </location>
</feature>
<dbReference type="Gene3D" id="3.30.559.10">
    <property type="entry name" value="Chloramphenicol acetyltransferase-like domain"/>
    <property type="match status" value="1"/>
</dbReference>
<dbReference type="PANTHER" id="PTHR43178:SF5">
    <property type="entry name" value="LIPOAMIDE ACYLTRANSFERASE COMPONENT OF BRANCHED-CHAIN ALPHA-KETO ACID DEHYDROGENASE COMPLEX, MITOCHONDRIAL"/>
    <property type="match status" value="1"/>
</dbReference>
<proteinExistence type="inferred from homology"/>
<feature type="domain" description="Lipoyl-binding" evidence="8">
    <location>
        <begin position="2"/>
        <end position="77"/>
    </location>
</feature>
<dbReference type="FunFam" id="3.30.559.10:FF:000040">
    <property type="entry name" value="Dihydrolipoamide acetyltransferase component of pyruvate dehydrogenase complex"/>
    <property type="match status" value="1"/>
</dbReference>
<dbReference type="InterPro" id="IPR036625">
    <property type="entry name" value="E3-bd_dom_sf"/>
</dbReference>